<organism evidence="1 2">
    <name type="scientific">Phytophthora aleatoria</name>
    <dbReference type="NCBI Taxonomy" id="2496075"/>
    <lineage>
        <taxon>Eukaryota</taxon>
        <taxon>Sar</taxon>
        <taxon>Stramenopiles</taxon>
        <taxon>Oomycota</taxon>
        <taxon>Peronosporomycetes</taxon>
        <taxon>Peronosporales</taxon>
        <taxon>Peronosporaceae</taxon>
        <taxon>Phytophthora</taxon>
    </lineage>
</organism>
<dbReference type="EMBL" id="JAENGY010001995">
    <property type="protein sequence ID" value="KAG6945894.1"/>
    <property type="molecule type" value="Genomic_DNA"/>
</dbReference>
<accession>A0A8J5ICK9</accession>
<keyword evidence="2" id="KW-1185">Reference proteome</keyword>
<dbReference type="Proteomes" id="UP000709295">
    <property type="component" value="Unassembled WGS sequence"/>
</dbReference>
<sequence length="89" mass="9721">MNVLALKFFSSIQSLQYQEATYTIDQLIAAGDRPSKATTSTALDHCFLTLQNIVETVIKHQGNSCLITESAEDGIKRVTVITNLRCGSS</sequence>
<evidence type="ECO:0000313" key="1">
    <source>
        <dbReference type="EMBL" id="KAG6945894.1"/>
    </source>
</evidence>
<gene>
    <name evidence="1" type="ORF">JG688_00016322</name>
</gene>
<protein>
    <submittedName>
        <fullName evidence="1">Uncharacterized protein</fullName>
    </submittedName>
</protein>
<name>A0A8J5ICK9_9STRA</name>
<evidence type="ECO:0000313" key="2">
    <source>
        <dbReference type="Proteomes" id="UP000709295"/>
    </source>
</evidence>
<reference evidence="1" key="1">
    <citation type="submission" date="2021-01" db="EMBL/GenBank/DDBJ databases">
        <title>Phytophthora aleatoria, a newly-described species from Pinus radiata is distinct from Phytophthora cactorum isolates based on comparative genomics.</title>
        <authorList>
            <person name="Mcdougal R."/>
            <person name="Panda P."/>
            <person name="Williams N."/>
            <person name="Studholme D.J."/>
        </authorList>
    </citation>
    <scope>NUCLEOTIDE SEQUENCE</scope>
    <source>
        <strain evidence="1">NZFS 4037</strain>
    </source>
</reference>
<proteinExistence type="predicted"/>
<comment type="caution">
    <text evidence="1">The sequence shown here is derived from an EMBL/GenBank/DDBJ whole genome shotgun (WGS) entry which is preliminary data.</text>
</comment>
<dbReference type="AlphaFoldDB" id="A0A8J5ICK9"/>